<dbReference type="PRINTS" id="PR01217">
    <property type="entry name" value="PRICHEXTENSN"/>
</dbReference>
<keyword evidence="3" id="KW-1185">Reference proteome</keyword>
<protein>
    <submittedName>
        <fullName evidence="2">Uncharacterized protein</fullName>
    </submittedName>
</protein>
<accession>A0ABU0XAE9</accession>
<dbReference type="Proteomes" id="UP001225605">
    <property type="component" value="Unassembled WGS sequence"/>
</dbReference>
<dbReference type="RefSeq" id="WP_306750807.1">
    <property type="nucleotide sequence ID" value="NZ_NSDM01000030.1"/>
</dbReference>
<evidence type="ECO:0000313" key="2">
    <source>
        <dbReference type="EMBL" id="MDQ2589125.1"/>
    </source>
</evidence>
<comment type="caution">
    <text evidence="2">The sequence shown here is derived from an EMBL/GenBank/DDBJ whole genome shotgun (WGS) entry which is preliminary data.</text>
</comment>
<reference evidence="2 3" key="1">
    <citation type="submission" date="2017-06" db="EMBL/GenBank/DDBJ databases">
        <title>Cultured bacterium strain Saccharothrix yanglingensis Hhs.015.</title>
        <authorList>
            <person name="Xia Y."/>
        </authorList>
    </citation>
    <scope>NUCLEOTIDE SEQUENCE [LARGE SCALE GENOMIC DNA]</scope>
    <source>
        <strain evidence="2 3">Hhs.015</strain>
    </source>
</reference>
<proteinExistence type="predicted"/>
<feature type="compositionally biased region" description="Basic and acidic residues" evidence="1">
    <location>
        <begin position="621"/>
        <end position="635"/>
    </location>
</feature>
<name>A0ABU0XAE9_9PSEU</name>
<dbReference type="Gene3D" id="3.90.176.10">
    <property type="entry name" value="Toxin ADP-ribosyltransferase, Chain A, domain 1"/>
    <property type="match status" value="1"/>
</dbReference>
<evidence type="ECO:0000313" key="3">
    <source>
        <dbReference type="Proteomes" id="UP001225605"/>
    </source>
</evidence>
<feature type="compositionally biased region" description="Pro residues" evidence="1">
    <location>
        <begin position="571"/>
        <end position="581"/>
    </location>
</feature>
<evidence type="ECO:0000256" key="1">
    <source>
        <dbReference type="SAM" id="MobiDB-lite"/>
    </source>
</evidence>
<feature type="compositionally biased region" description="Pro residues" evidence="1">
    <location>
        <begin position="530"/>
        <end position="548"/>
    </location>
</feature>
<gene>
    <name evidence="2" type="ORF">CKY47_35350</name>
</gene>
<organism evidence="2 3">
    <name type="scientific">Saccharothrix yanglingensis</name>
    <dbReference type="NCBI Taxonomy" id="659496"/>
    <lineage>
        <taxon>Bacteria</taxon>
        <taxon>Bacillati</taxon>
        <taxon>Actinomycetota</taxon>
        <taxon>Actinomycetes</taxon>
        <taxon>Pseudonocardiales</taxon>
        <taxon>Pseudonocardiaceae</taxon>
        <taxon>Saccharothrix</taxon>
    </lineage>
</organism>
<feature type="compositionally biased region" description="Low complexity" evidence="1">
    <location>
        <begin position="582"/>
        <end position="598"/>
    </location>
</feature>
<sequence length="844" mass="87328">MDDTITVERVGHALLVASRGADGDAAALAAALAPERYRTAVVVGASAVEAVARLDPWVIADLDEHVSGSVRLVAPNLAATGPDGELPPAHLLAERLGVEVVAPDDALVPLQGGNVFVAGSDAGWVAYRPDGGRRRSGPRHPAPWWQELLPRDAGEQIPLGLWLRAPGSPERADDPLRTRVPDPGRLTVVVGAPGEPAPGVPEVAEVLRALPGEARDRAVLVCYGCDVAQALADELGGPVRALHGVPGPDGPVHLDECGDPTWRPFALESVYLPGAAPVVDRWLAPVPSMTMVAPAAYRLAEGWRLDVLPRGVLARPDDLVPDPAWSEPAGATADLVVAAGGAVPATVVTALAELVRALPDDVRENLRVVPTSPFAADAVRGLPGWDDPDDAPRRHAVVVTPDGRVLPAEPLLAVSPAAADLVVHLDQVPEVSDKATAAPAVGVPRRAPDRPVAPVEVVGVDAVVGVPEPEGSAPIPATATVARRAAVPAPVAPPLVAPTSQPVAPAPRPVAPLPTQPAPSAPAAATAPAAPAPTPTATPAPVPPPVAPEPTSRVPDLTSALPAAVSSLTAPPSPRRTPPVEPITATPPAGPEPIAGPEQATGPTTGTLADRVEATPAEPVRPSRREPLQVPRDARSTAGQRAAVRAALGSRYDVANRAVARLLAERPGLRAPGADAAALTAELTVVRVFALDHEADHDLDFHTCLAAGLRRLPTLRGVVLRGAPVDADHRVGTVLTLPEPTLAGNALPARPVPGTEVLIWSTTARRLDGLLDDDRRDDVLLPAHTRLRVLAVEETDRRRVLLAEEGTPEDQALKRLRATVAARAATGPADEEEVTRWFGDLPVS</sequence>
<dbReference type="EMBL" id="NSDM01000030">
    <property type="protein sequence ID" value="MDQ2589125.1"/>
    <property type="molecule type" value="Genomic_DNA"/>
</dbReference>
<feature type="region of interest" description="Disordered" evidence="1">
    <location>
        <begin position="499"/>
        <end position="639"/>
    </location>
</feature>
<feature type="compositionally biased region" description="Pro residues" evidence="1">
    <location>
        <begin position="504"/>
        <end position="520"/>
    </location>
</feature>